<organism evidence="1">
    <name type="scientific">marine metagenome</name>
    <dbReference type="NCBI Taxonomy" id="408172"/>
    <lineage>
        <taxon>unclassified sequences</taxon>
        <taxon>metagenomes</taxon>
        <taxon>ecological metagenomes</taxon>
    </lineage>
</organism>
<reference evidence="1" key="1">
    <citation type="submission" date="2018-05" db="EMBL/GenBank/DDBJ databases">
        <authorList>
            <person name="Lanie J.A."/>
            <person name="Ng W.-L."/>
            <person name="Kazmierczak K.M."/>
            <person name="Andrzejewski T.M."/>
            <person name="Davidsen T.M."/>
            <person name="Wayne K.J."/>
            <person name="Tettelin H."/>
            <person name="Glass J.I."/>
            <person name="Rusch D."/>
            <person name="Podicherti R."/>
            <person name="Tsui H.-C.T."/>
            <person name="Winkler M.E."/>
        </authorList>
    </citation>
    <scope>NUCLEOTIDE SEQUENCE</scope>
</reference>
<name>A0A382ZAA7_9ZZZZ</name>
<evidence type="ECO:0000313" key="1">
    <source>
        <dbReference type="EMBL" id="SVD92149.1"/>
    </source>
</evidence>
<sequence>VADVNNKDLEVRSINRTQDNQMTNVYGWSCVSSEVAWSPRDGAQLVSFQGKLFLLGGWNQYAGERADLAGAGAGSFESEVCSEVWCSDDGRSWSLAAT</sequence>
<dbReference type="EMBL" id="UINC01182119">
    <property type="protein sequence ID" value="SVD92149.1"/>
    <property type="molecule type" value="Genomic_DNA"/>
</dbReference>
<feature type="non-terminal residue" evidence="1">
    <location>
        <position position="98"/>
    </location>
</feature>
<gene>
    <name evidence="1" type="ORF">METZ01_LOCUS445003</name>
</gene>
<dbReference type="AlphaFoldDB" id="A0A382ZAA7"/>
<feature type="non-terminal residue" evidence="1">
    <location>
        <position position="1"/>
    </location>
</feature>
<accession>A0A382ZAA7</accession>
<protein>
    <submittedName>
        <fullName evidence="1">Uncharacterized protein</fullName>
    </submittedName>
</protein>
<proteinExistence type="predicted"/>